<reference evidence="4 5" key="1">
    <citation type="submission" date="2017-06" db="EMBL/GenBank/DDBJ databases">
        <title>Streptomyces albireticuli Genome sequencing and assembly.</title>
        <authorList>
            <person name="Wang Y."/>
            <person name="Du B."/>
            <person name="Ding Y."/>
            <person name="Liu H."/>
            <person name="Hou Q."/>
            <person name="Liu K."/>
            <person name="Yao L."/>
            <person name="Wang C."/>
        </authorList>
    </citation>
    <scope>NUCLEOTIDE SEQUENCE [LARGE SCALE GENOMIC DNA]</scope>
    <source>
        <strain evidence="4 5">MDJK11</strain>
    </source>
</reference>
<dbReference type="Pfam" id="PF04203">
    <property type="entry name" value="Sortase"/>
    <property type="match status" value="1"/>
</dbReference>
<evidence type="ECO:0000256" key="1">
    <source>
        <dbReference type="ARBA" id="ARBA00022801"/>
    </source>
</evidence>
<feature type="compositionally biased region" description="Low complexity" evidence="2">
    <location>
        <begin position="79"/>
        <end position="93"/>
    </location>
</feature>
<dbReference type="Gene3D" id="2.40.260.10">
    <property type="entry name" value="Sortase"/>
    <property type="match status" value="1"/>
</dbReference>
<dbReference type="InterPro" id="IPR023365">
    <property type="entry name" value="Sortase_dom-sf"/>
</dbReference>
<dbReference type="InterPro" id="IPR042001">
    <property type="entry name" value="Sortase_F"/>
</dbReference>
<feature type="region of interest" description="Disordered" evidence="2">
    <location>
        <begin position="1"/>
        <end position="39"/>
    </location>
</feature>
<sequence>MGRTRTDQRRTGRRRTDHRRTDRPRTDLRRTGRPRTARRRRQARAGLFFLVTLIALGVCLILLGGRTPAPAPPPGPGVGATAPVSPGPGTAAPMSRSEPVRLAIPSLGVTAPVMSLGQEADGTVEVPPIARNAPAGWYRGSPTPGEAGASVILGHSTVGRYGDGVFFSIGRLRPGATIEVTRADGTTAVFTVRAVEQYAKADFPADRVYAGSGVPRLRLVTCGGPRDGVGGYRDNVVVFADLTGWRAA</sequence>
<dbReference type="EMBL" id="CP021744">
    <property type="protein sequence ID" value="ARZ66511.1"/>
    <property type="molecule type" value="Genomic_DNA"/>
</dbReference>
<dbReference type="GO" id="GO:0016787">
    <property type="term" value="F:hydrolase activity"/>
    <property type="evidence" value="ECO:0007669"/>
    <property type="project" value="UniProtKB-KW"/>
</dbReference>
<evidence type="ECO:0000313" key="5">
    <source>
        <dbReference type="Proteomes" id="UP000195755"/>
    </source>
</evidence>
<evidence type="ECO:0000313" key="4">
    <source>
        <dbReference type="EMBL" id="ARZ66511.1"/>
    </source>
</evidence>
<evidence type="ECO:0000256" key="3">
    <source>
        <dbReference type="SAM" id="Phobius"/>
    </source>
</evidence>
<accession>A0A1Z2KX21</accession>
<feature type="region of interest" description="Disordered" evidence="2">
    <location>
        <begin position="72"/>
        <end position="95"/>
    </location>
</feature>
<dbReference type="AlphaFoldDB" id="A0A1Z2KX21"/>
<dbReference type="NCBIfam" id="NF033748">
    <property type="entry name" value="class_F_sortase"/>
    <property type="match status" value="1"/>
</dbReference>
<keyword evidence="1" id="KW-0378">Hydrolase</keyword>
<evidence type="ECO:0000256" key="2">
    <source>
        <dbReference type="SAM" id="MobiDB-lite"/>
    </source>
</evidence>
<feature type="compositionally biased region" description="Basic and acidic residues" evidence="2">
    <location>
        <begin position="19"/>
        <end position="30"/>
    </location>
</feature>
<dbReference type="Proteomes" id="UP000195755">
    <property type="component" value="Chromosome"/>
</dbReference>
<feature type="compositionally biased region" description="Basic and acidic residues" evidence="2">
    <location>
        <begin position="1"/>
        <end position="10"/>
    </location>
</feature>
<name>A0A1Z2KX21_9ACTN</name>
<dbReference type="InterPro" id="IPR005754">
    <property type="entry name" value="Sortase"/>
</dbReference>
<dbReference type="SUPFAM" id="SSF63817">
    <property type="entry name" value="Sortase"/>
    <property type="match status" value="1"/>
</dbReference>
<organism evidence="4 5">
    <name type="scientific">Streptomyces albireticuli</name>
    <dbReference type="NCBI Taxonomy" id="1940"/>
    <lineage>
        <taxon>Bacteria</taxon>
        <taxon>Bacillati</taxon>
        <taxon>Actinomycetota</taxon>
        <taxon>Actinomycetes</taxon>
        <taxon>Kitasatosporales</taxon>
        <taxon>Streptomycetaceae</taxon>
        <taxon>Streptomyces</taxon>
    </lineage>
</organism>
<gene>
    <name evidence="4" type="ORF">SMD11_0845</name>
</gene>
<proteinExistence type="predicted"/>
<keyword evidence="3" id="KW-0812">Transmembrane</keyword>
<feature type="transmembrane region" description="Helical" evidence="3">
    <location>
        <begin position="45"/>
        <end position="64"/>
    </location>
</feature>
<protein>
    <submittedName>
        <fullName evidence="4">Lipoprotein</fullName>
    </submittedName>
</protein>
<keyword evidence="3" id="KW-1133">Transmembrane helix</keyword>
<dbReference type="KEGG" id="salj:SMD11_0845"/>
<keyword evidence="3" id="KW-0472">Membrane</keyword>
<dbReference type="CDD" id="cd05829">
    <property type="entry name" value="Sortase_F"/>
    <property type="match status" value="1"/>
</dbReference>
<keyword evidence="4" id="KW-0449">Lipoprotein</keyword>